<dbReference type="EMBL" id="LKTM01000351">
    <property type="protein sequence ID" value="KQH76370.1"/>
    <property type="molecule type" value="Genomic_DNA"/>
</dbReference>
<sequence>MSETGLTCVGGVVVLTGPALKAARDCALIAANHRKMSRLPYQTYEALAREFHAAMSVCGHSDVRLPAISDSVEVQQPTVPVPEVAARLGVSDRHARRLAERLDGQKIGGRWVVDEIALAQHLEGGQ</sequence>
<dbReference type="AlphaFoldDB" id="A0A0Q2LKH6"/>
<proteinExistence type="predicted"/>
<evidence type="ECO:0000313" key="2">
    <source>
        <dbReference type="Proteomes" id="UP000051677"/>
    </source>
</evidence>
<accession>A0A0Q2LKH6</accession>
<gene>
    <name evidence="1" type="ORF">AO501_09830</name>
</gene>
<evidence type="ECO:0000313" key="1">
    <source>
        <dbReference type="EMBL" id="KQH76370.1"/>
    </source>
</evidence>
<dbReference type="OrthoDB" id="4629558at2"/>
<organism evidence="1 2">
    <name type="scientific">Mycobacterium gordonae</name>
    <dbReference type="NCBI Taxonomy" id="1778"/>
    <lineage>
        <taxon>Bacteria</taxon>
        <taxon>Bacillati</taxon>
        <taxon>Actinomycetota</taxon>
        <taxon>Actinomycetes</taxon>
        <taxon>Mycobacteriales</taxon>
        <taxon>Mycobacteriaceae</taxon>
        <taxon>Mycobacterium</taxon>
    </lineage>
</organism>
<protein>
    <submittedName>
        <fullName evidence="1">Uncharacterized protein</fullName>
    </submittedName>
</protein>
<name>A0A0Q2LKH6_MYCGO</name>
<reference evidence="1 2" key="1">
    <citation type="submission" date="2015-10" db="EMBL/GenBank/DDBJ databases">
        <title>Mycobacterium gordonae draft genome assembly.</title>
        <authorList>
            <person name="Ustinova V."/>
            <person name="Smirnova T."/>
            <person name="Blagodatskikh K."/>
            <person name="Varlamov D."/>
            <person name="Larionova E."/>
            <person name="Chernousova L."/>
        </authorList>
    </citation>
    <scope>NUCLEOTIDE SEQUENCE [LARGE SCALE GENOMIC DNA]</scope>
    <source>
        <strain evidence="1 2">CTRI 14-8773</strain>
    </source>
</reference>
<dbReference type="RefSeq" id="WP_055580684.1">
    <property type="nucleotide sequence ID" value="NZ_LKTM01000351.1"/>
</dbReference>
<comment type="caution">
    <text evidence="1">The sequence shown here is derived from an EMBL/GenBank/DDBJ whole genome shotgun (WGS) entry which is preliminary data.</text>
</comment>
<dbReference type="Proteomes" id="UP000051677">
    <property type="component" value="Unassembled WGS sequence"/>
</dbReference>